<evidence type="ECO:0000313" key="1">
    <source>
        <dbReference type="Proteomes" id="UP000887572"/>
    </source>
</evidence>
<proteinExistence type="predicted"/>
<dbReference type="Proteomes" id="UP000887572">
    <property type="component" value="Unplaced"/>
</dbReference>
<sequence length="88" mass="10365">MPTERTTRVEQWVCQWCDHFVSATQNFQLLSTFANNNLSIWYFTICSSFEQLKINASIGLPQCTHCLCRVNDEYLPVGRFIAMIWIQR</sequence>
<keyword evidence="1" id="KW-1185">Reference proteome</keyword>
<reference evidence="2" key="1">
    <citation type="submission" date="2022-11" db="UniProtKB">
        <authorList>
            <consortium name="WormBaseParasite"/>
        </authorList>
    </citation>
    <scope>IDENTIFICATION</scope>
</reference>
<organism evidence="1 2">
    <name type="scientific">Globodera rostochiensis</name>
    <name type="common">Golden nematode worm</name>
    <name type="synonym">Heterodera rostochiensis</name>
    <dbReference type="NCBI Taxonomy" id="31243"/>
    <lineage>
        <taxon>Eukaryota</taxon>
        <taxon>Metazoa</taxon>
        <taxon>Ecdysozoa</taxon>
        <taxon>Nematoda</taxon>
        <taxon>Chromadorea</taxon>
        <taxon>Rhabditida</taxon>
        <taxon>Tylenchina</taxon>
        <taxon>Tylenchomorpha</taxon>
        <taxon>Tylenchoidea</taxon>
        <taxon>Heteroderidae</taxon>
        <taxon>Heteroderinae</taxon>
        <taxon>Globodera</taxon>
    </lineage>
</organism>
<accession>A0A914H119</accession>
<evidence type="ECO:0000313" key="2">
    <source>
        <dbReference type="WBParaSite" id="Gr19_v10_g13046.t1"/>
    </source>
</evidence>
<dbReference type="WBParaSite" id="Gr19_v10_g13046.t1">
    <property type="protein sequence ID" value="Gr19_v10_g13046.t1"/>
    <property type="gene ID" value="Gr19_v10_g13046"/>
</dbReference>
<name>A0A914H119_GLORO</name>
<dbReference type="AlphaFoldDB" id="A0A914H119"/>
<protein>
    <submittedName>
        <fullName evidence="2">Uncharacterized protein</fullName>
    </submittedName>
</protein>